<dbReference type="InterPro" id="IPR003583">
    <property type="entry name" value="Hlx-hairpin-Hlx_DNA-bd_motif"/>
</dbReference>
<proteinExistence type="predicted"/>
<feature type="domain" description="Helix-hairpin-helix DNA-binding motif class 1" evidence="3">
    <location>
        <begin position="124"/>
        <end position="143"/>
    </location>
</feature>
<name>A0ABV6IMT1_9PROT</name>
<accession>A0ABV6IMT1</accession>
<gene>
    <name evidence="4" type="ORF">ACFFIC_04990</name>
</gene>
<dbReference type="InterPro" id="IPR051675">
    <property type="entry name" value="Endo/Exo/Phosphatase_dom_1"/>
</dbReference>
<feature type="chain" id="PRO_5045376374" evidence="2">
    <location>
        <begin position="20"/>
        <end position="173"/>
    </location>
</feature>
<evidence type="ECO:0000313" key="5">
    <source>
        <dbReference type="Proteomes" id="UP001589789"/>
    </source>
</evidence>
<sequence length="173" mass="17963">MRILIAGLLLGALALPALAQSPQPPTQAPPARPAPSPPRGAAPHTPAQHAPAASATDLNLATPEELQLLPGIGPARAAAIVTHRPYRSVDEVTSKGAVPISVADGFRARVTATQINVNAATKREMVSTLPGIGDSRADAIIRGRPYARPEELVSKGGVPQAVFERIRHAVTLQ</sequence>
<keyword evidence="4" id="KW-0238">DNA-binding</keyword>
<dbReference type="PANTHER" id="PTHR21180">
    <property type="entry name" value="ENDONUCLEASE/EXONUCLEASE/PHOSPHATASE FAMILY DOMAIN-CONTAINING PROTEIN 1"/>
    <property type="match status" value="1"/>
</dbReference>
<dbReference type="GO" id="GO:0003677">
    <property type="term" value="F:DNA binding"/>
    <property type="evidence" value="ECO:0007669"/>
    <property type="project" value="UniProtKB-KW"/>
</dbReference>
<dbReference type="Gene3D" id="1.10.150.320">
    <property type="entry name" value="Photosystem II 12 kDa extrinsic protein"/>
    <property type="match status" value="2"/>
</dbReference>
<feature type="domain" description="Helix-hairpin-helix DNA-binding motif class 1" evidence="3">
    <location>
        <begin position="64"/>
        <end position="83"/>
    </location>
</feature>
<dbReference type="RefSeq" id="WP_377049039.1">
    <property type="nucleotide sequence ID" value="NZ_JBHLVZ010000002.1"/>
</dbReference>
<dbReference type="Proteomes" id="UP001589789">
    <property type="component" value="Unassembled WGS sequence"/>
</dbReference>
<reference evidence="4 5" key="1">
    <citation type="submission" date="2024-09" db="EMBL/GenBank/DDBJ databases">
        <authorList>
            <person name="Sun Q."/>
            <person name="Mori K."/>
        </authorList>
    </citation>
    <scope>NUCLEOTIDE SEQUENCE [LARGE SCALE GENOMIC DNA]</scope>
    <source>
        <strain evidence="4 5">CCM 7468</strain>
    </source>
</reference>
<evidence type="ECO:0000313" key="4">
    <source>
        <dbReference type="EMBL" id="MFC0384906.1"/>
    </source>
</evidence>
<dbReference type="EMBL" id="JBHLVZ010000002">
    <property type="protein sequence ID" value="MFC0384906.1"/>
    <property type="molecule type" value="Genomic_DNA"/>
</dbReference>
<keyword evidence="5" id="KW-1185">Reference proteome</keyword>
<feature type="compositionally biased region" description="Pro residues" evidence="1">
    <location>
        <begin position="22"/>
        <end position="40"/>
    </location>
</feature>
<keyword evidence="2" id="KW-0732">Signal</keyword>
<protein>
    <submittedName>
        <fullName evidence="4">ComEA family DNA-binding protein</fullName>
    </submittedName>
</protein>
<organism evidence="4 5">
    <name type="scientific">Muricoccus vinaceus</name>
    <dbReference type="NCBI Taxonomy" id="424704"/>
    <lineage>
        <taxon>Bacteria</taxon>
        <taxon>Pseudomonadati</taxon>
        <taxon>Pseudomonadota</taxon>
        <taxon>Alphaproteobacteria</taxon>
        <taxon>Acetobacterales</taxon>
        <taxon>Roseomonadaceae</taxon>
        <taxon>Muricoccus</taxon>
    </lineage>
</organism>
<feature type="signal peptide" evidence="2">
    <location>
        <begin position="1"/>
        <end position="19"/>
    </location>
</feature>
<dbReference type="SMART" id="SM00278">
    <property type="entry name" value="HhH1"/>
    <property type="match status" value="2"/>
</dbReference>
<evidence type="ECO:0000256" key="1">
    <source>
        <dbReference type="SAM" id="MobiDB-lite"/>
    </source>
</evidence>
<feature type="compositionally biased region" description="Low complexity" evidence="1">
    <location>
        <begin position="41"/>
        <end position="54"/>
    </location>
</feature>
<dbReference type="PANTHER" id="PTHR21180:SF32">
    <property type="entry name" value="ENDONUCLEASE_EXONUCLEASE_PHOSPHATASE FAMILY DOMAIN-CONTAINING PROTEIN 1"/>
    <property type="match status" value="1"/>
</dbReference>
<evidence type="ECO:0000259" key="3">
    <source>
        <dbReference type="SMART" id="SM00278"/>
    </source>
</evidence>
<dbReference type="Pfam" id="PF12836">
    <property type="entry name" value="HHH_3"/>
    <property type="match status" value="2"/>
</dbReference>
<comment type="caution">
    <text evidence="4">The sequence shown here is derived from an EMBL/GenBank/DDBJ whole genome shotgun (WGS) entry which is preliminary data.</text>
</comment>
<feature type="region of interest" description="Disordered" evidence="1">
    <location>
        <begin position="20"/>
        <end position="54"/>
    </location>
</feature>
<dbReference type="SUPFAM" id="SSF81585">
    <property type="entry name" value="PsbU/PolX domain-like"/>
    <property type="match status" value="2"/>
</dbReference>
<evidence type="ECO:0000256" key="2">
    <source>
        <dbReference type="SAM" id="SignalP"/>
    </source>
</evidence>